<proteinExistence type="predicted"/>
<dbReference type="AlphaFoldDB" id="A0A1D6Q9T9"/>
<reference evidence="1" key="1">
    <citation type="submission" date="2015-12" db="EMBL/GenBank/DDBJ databases">
        <title>Update maize B73 reference genome by single molecule sequencing technologies.</title>
        <authorList>
            <consortium name="Maize Genome Sequencing Project"/>
            <person name="Ware D."/>
        </authorList>
    </citation>
    <scope>NUCLEOTIDE SEQUENCE</scope>
    <source>
        <tissue evidence="1">Seedling</tissue>
    </source>
</reference>
<evidence type="ECO:0000313" key="1">
    <source>
        <dbReference type="EMBL" id="AQK55132.1"/>
    </source>
</evidence>
<gene>
    <name evidence="1" type="ORF">ZEAMMB73_Zm00001d051794</name>
</gene>
<accession>A0A1D6Q9T9</accession>
<protein>
    <submittedName>
        <fullName evidence="1">Uncharacterized protein</fullName>
    </submittedName>
</protein>
<organism evidence="1">
    <name type="scientific">Zea mays</name>
    <name type="common">Maize</name>
    <dbReference type="NCBI Taxonomy" id="4577"/>
    <lineage>
        <taxon>Eukaryota</taxon>
        <taxon>Viridiplantae</taxon>
        <taxon>Streptophyta</taxon>
        <taxon>Embryophyta</taxon>
        <taxon>Tracheophyta</taxon>
        <taxon>Spermatophyta</taxon>
        <taxon>Magnoliopsida</taxon>
        <taxon>Liliopsida</taxon>
        <taxon>Poales</taxon>
        <taxon>Poaceae</taxon>
        <taxon>PACMAD clade</taxon>
        <taxon>Panicoideae</taxon>
        <taxon>Andropogonodae</taxon>
        <taxon>Andropogoneae</taxon>
        <taxon>Tripsacinae</taxon>
        <taxon>Zea</taxon>
    </lineage>
</organism>
<dbReference type="EMBL" id="CM000780">
    <property type="protein sequence ID" value="AQK55132.1"/>
    <property type="molecule type" value="Genomic_DNA"/>
</dbReference>
<name>A0A1D6Q9T9_MAIZE</name>
<sequence length="54" mass="5765">MALVGGPKYVPFATPSDLLGKEIKEALAAECNNSSLVWYLSLMCHLTSIAITVP</sequence>